<sequence length="709" mass="76916">MRVGNCYDGRSTEATDALAERAPIKTDDLNGHQSTSLLSRSGASRSPTKSSMLDSRLERGCSWQEMRVGNCYRSIMDELSGAVQALAKRSTADRLSRRDDHDPTTLDSRLVMTLGERAAASLVVRDDYACYCLSHPSECSWQGPPVICPPSVRDDRADTALVHRATNAAVESGTISLVPRDNSQICYCISHPSECAWHGPPVNCRRSIAESHPLSRIAEQIELERRADEVLAADTSAEPKRRLVHHGYCYHHPTAPNCGGPGRRGLVGATRVIDDLRARLVRRLQPAYCSWDPTNAGCHTADPPKVSVRSVVIEARQRIPVYCETHPTAEGCGHAGLQASAMGTQQLNPIYCAQHPKAPGCGHPGKRDLAARSAATILQRQEEYCLYFPHDPDCQPKEPPGHGGGGEHPPRRDLASVGDETAELSRRLDPPTFCSTHPDAPKCKPPHKPPHKRSSGDGAKASFDTKEEVDRRDGPGPFCPIHSNTPECQGTKLPPRKRSNSGGGGGGIGGDAGVSSLPQTRREEPCEYGNDCPDSGPSRRSNSAMPSVDVSAREVQHEHSKRDDAATLERRLQKAPCPPNDPLCGYASPPPPKRGVSDENDAATLERRLQKAPCPPSDPFCKGSPPRKRSDGKRDDAATLERRLQQLPCPPNEPLCNGSPPGKRSDSKRDDAATLERRLAANPACLKDPTSNACTGKNQPPRRRSSREV</sequence>
<organism evidence="2 3">
    <name type="scientific">Ceraceosorus guamensis</name>
    <dbReference type="NCBI Taxonomy" id="1522189"/>
    <lineage>
        <taxon>Eukaryota</taxon>
        <taxon>Fungi</taxon>
        <taxon>Dikarya</taxon>
        <taxon>Basidiomycota</taxon>
        <taxon>Ustilaginomycotina</taxon>
        <taxon>Exobasidiomycetes</taxon>
        <taxon>Ceraceosorales</taxon>
        <taxon>Ceraceosoraceae</taxon>
        <taxon>Ceraceosorus</taxon>
    </lineage>
</organism>
<reference evidence="2 3" key="1">
    <citation type="journal article" date="2018" name="Mol. Biol. Evol.">
        <title>Broad Genomic Sampling Reveals a Smut Pathogenic Ancestry of the Fungal Clade Ustilaginomycotina.</title>
        <authorList>
            <person name="Kijpornyongpan T."/>
            <person name="Mondo S.J."/>
            <person name="Barry K."/>
            <person name="Sandor L."/>
            <person name="Lee J."/>
            <person name="Lipzen A."/>
            <person name="Pangilinan J."/>
            <person name="LaButti K."/>
            <person name="Hainaut M."/>
            <person name="Henrissat B."/>
            <person name="Grigoriev I.V."/>
            <person name="Spatafora J.W."/>
            <person name="Aime M.C."/>
        </authorList>
    </citation>
    <scope>NUCLEOTIDE SEQUENCE [LARGE SCALE GENOMIC DNA]</scope>
    <source>
        <strain evidence="2 3">MCA 4658</strain>
    </source>
</reference>
<proteinExistence type="predicted"/>
<dbReference type="OrthoDB" id="10471240at2759"/>
<feature type="region of interest" description="Disordered" evidence="1">
    <location>
        <begin position="20"/>
        <end position="54"/>
    </location>
</feature>
<feature type="non-terminal residue" evidence="2">
    <location>
        <position position="709"/>
    </location>
</feature>
<dbReference type="Proteomes" id="UP000245783">
    <property type="component" value="Unassembled WGS sequence"/>
</dbReference>
<dbReference type="InParanoid" id="A0A316VMR6"/>
<evidence type="ECO:0000256" key="1">
    <source>
        <dbReference type="SAM" id="MobiDB-lite"/>
    </source>
</evidence>
<feature type="compositionally biased region" description="Basic residues" evidence="1">
    <location>
        <begin position="700"/>
        <end position="709"/>
    </location>
</feature>
<dbReference type="AlphaFoldDB" id="A0A316VMR6"/>
<feature type="compositionally biased region" description="Basic and acidic residues" evidence="1">
    <location>
        <begin position="551"/>
        <end position="572"/>
    </location>
</feature>
<dbReference type="RefSeq" id="XP_025366007.1">
    <property type="nucleotide sequence ID" value="XM_025516588.1"/>
</dbReference>
<feature type="compositionally biased region" description="Basic and acidic residues" evidence="1">
    <location>
        <begin position="390"/>
        <end position="400"/>
    </location>
</feature>
<keyword evidence="3" id="KW-1185">Reference proteome</keyword>
<dbReference type="EMBL" id="KZ819526">
    <property type="protein sequence ID" value="PWN38847.1"/>
    <property type="molecule type" value="Genomic_DNA"/>
</dbReference>
<protein>
    <submittedName>
        <fullName evidence="2">Uncharacterized protein</fullName>
    </submittedName>
</protein>
<feature type="compositionally biased region" description="Polar residues" evidence="1">
    <location>
        <begin position="689"/>
        <end position="698"/>
    </location>
</feature>
<name>A0A316VMR6_9BASI</name>
<feature type="compositionally biased region" description="Basic and acidic residues" evidence="1">
    <location>
        <begin position="20"/>
        <end position="30"/>
    </location>
</feature>
<accession>A0A316VMR6</accession>
<feature type="compositionally biased region" description="Polar residues" evidence="1">
    <location>
        <begin position="31"/>
        <end position="53"/>
    </location>
</feature>
<feature type="compositionally biased region" description="Gly residues" evidence="1">
    <location>
        <begin position="501"/>
        <end position="512"/>
    </location>
</feature>
<gene>
    <name evidence="2" type="ORF">IE81DRAFT_350697</name>
</gene>
<feature type="compositionally biased region" description="Basic and acidic residues" evidence="1">
    <location>
        <begin position="663"/>
        <end position="679"/>
    </location>
</feature>
<feature type="compositionally biased region" description="Basic and acidic residues" evidence="1">
    <location>
        <begin position="628"/>
        <end position="644"/>
    </location>
</feature>
<dbReference type="GeneID" id="37038458"/>
<feature type="compositionally biased region" description="Basic and acidic residues" evidence="1">
    <location>
        <begin position="463"/>
        <end position="474"/>
    </location>
</feature>
<evidence type="ECO:0000313" key="3">
    <source>
        <dbReference type="Proteomes" id="UP000245783"/>
    </source>
</evidence>
<evidence type="ECO:0000313" key="2">
    <source>
        <dbReference type="EMBL" id="PWN38847.1"/>
    </source>
</evidence>
<feature type="region of interest" description="Disordered" evidence="1">
    <location>
        <begin position="389"/>
        <end position="709"/>
    </location>
</feature>
<feature type="compositionally biased region" description="Basic residues" evidence="1">
    <location>
        <begin position="444"/>
        <end position="453"/>
    </location>
</feature>